<dbReference type="GO" id="GO:0005524">
    <property type="term" value="F:ATP binding"/>
    <property type="evidence" value="ECO:0007669"/>
    <property type="project" value="UniProtKB-KW"/>
</dbReference>
<dbReference type="PANTHER" id="PTHR42781:SF4">
    <property type="entry name" value="SPERMIDINE_PUTRESCINE IMPORT ATP-BINDING PROTEIN POTA"/>
    <property type="match status" value="1"/>
</dbReference>
<protein>
    <submittedName>
        <fullName evidence="5">Molybdate transport system ATP-binding protein</fullName>
    </submittedName>
</protein>
<evidence type="ECO:0000313" key="5">
    <source>
        <dbReference type="EMBL" id="MBB5059996.1"/>
    </source>
</evidence>
<name>A0A7W7ZIU4_9BACT</name>
<dbReference type="Proteomes" id="UP000540989">
    <property type="component" value="Unassembled WGS sequence"/>
</dbReference>
<dbReference type="EMBL" id="JACHIP010000008">
    <property type="protein sequence ID" value="MBB5059996.1"/>
    <property type="molecule type" value="Genomic_DNA"/>
</dbReference>
<dbReference type="PROSITE" id="PS00211">
    <property type="entry name" value="ABC_TRANSPORTER_1"/>
    <property type="match status" value="1"/>
</dbReference>
<dbReference type="SUPFAM" id="SSF52540">
    <property type="entry name" value="P-loop containing nucleoside triphosphate hydrolases"/>
    <property type="match status" value="1"/>
</dbReference>
<evidence type="ECO:0000256" key="3">
    <source>
        <dbReference type="ARBA" id="ARBA00022840"/>
    </source>
</evidence>
<evidence type="ECO:0000256" key="2">
    <source>
        <dbReference type="ARBA" id="ARBA00022741"/>
    </source>
</evidence>
<dbReference type="RefSeq" id="WP_184222014.1">
    <property type="nucleotide sequence ID" value="NZ_JACHIP010000008.1"/>
</dbReference>
<keyword evidence="6" id="KW-1185">Reference proteome</keyword>
<dbReference type="InterPro" id="IPR003439">
    <property type="entry name" value="ABC_transporter-like_ATP-bd"/>
</dbReference>
<dbReference type="SMART" id="SM00382">
    <property type="entry name" value="AAA"/>
    <property type="match status" value="1"/>
</dbReference>
<dbReference type="Pfam" id="PF00005">
    <property type="entry name" value="ABC_tran"/>
    <property type="match status" value="1"/>
</dbReference>
<accession>A0A7W7ZIU4</accession>
<dbReference type="GO" id="GO:0016887">
    <property type="term" value="F:ATP hydrolysis activity"/>
    <property type="evidence" value="ECO:0007669"/>
    <property type="project" value="InterPro"/>
</dbReference>
<comment type="caution">
    <text evidence="5">The sequence shown here is derived from an EMBL/GenBank/DDBJ whole genome shotgun (WGS) entry which is preliminary data.</text>
</comment>
<dbReference type="AlphaFoldDB" id="A0A7W7ZIU4"/>
<keyword evidence="2" id="KW-0547">Nucleotide-binding</keyword>
<dbReference type="PROSITE" id="PS50893">
    <property type="entry name" value="ABC_TRANSPORTER_2"/>
    <property type="match status" value="1"/>
</dbReference>
<keyword evidence="3 5" id="KW-0067">ATP-binding</keyword>
<dbReference type="PANTHER" id="PTHR42781">
    <property type="entry name" value="SPERMIDINE/PUTRESCINE IMPORT ATP-BINDING PROTEIN POTA"/>
    <property type="match status" value="1"/>
</dbReference>
<proteinExistence type="predicted"/>
<sequence length="250" mass="27285">MPEPIPHLSCEIRHRLGNLDIDVAFELTHSWTVLFGPSGSGKSTILRAIAGLAKPQHAKIVLRTANSTQTVADTAARINLPPHRRNVRWAAQRPALFPHMTVRENLQYATEIRNADSGQALDLALERFHLTKFADSKPANLSGGEQQRVSVARAAIAANGRPLLLDEPFTGLDAPLRDALLTDLKAWLAVSKTAVLSVTHDIAEAFHLNAEVIKLHEGRIVQQGVAVEVLAEERARLLSQLSDRPSLSSP</sequence>
<evidence type="ECO:0000256" key="1">
    <source>
        <dbReference type="ARBA" id="ARBA00022448"/>
    </source>
</evidence>
<evidence type="ECO:0000259" key="4">
    <source>
        <dbReference type="PROSITE" id="PS50893"/>
    </source>
</evidence>
<feature type="domain" description="ABC transporter" evidence="4">
    <location>
        <begin position="5"/>
        <end position="242"/>
    </location>
</feature>
<organism evidence="5 6">
    <name type="scientific">Granulicella aggregans</name>
    <dbReference type="NCBI Taxonomy" id="474949"/>
    <lineage>
        <taxon>Bacteria</taxon>
        <taxon>Pseudomonadati</taxon>
        <taxon>Acidobacteriota</taxon>
        <taxon>Terriglobia</taxon>
        <taxon>Terriglobales</taxon>
        <taxon>Acidobacteriaceae</taxon>
        <taxon>Granulicella</taxon>
    </lineage>
</organism>
<dbReference type="Gene3D" id="3.40.50.300">
    <property type="entry name" value="P-loop containing nucleotide triphosphate hydrolases"/>
    <property type="match status" value="1"/>
</dbReference>
<dbReference type="InterPro" id="IPR050093">
    <property type="entry name" value="ABC_SmlMolc_Importer"/>
</dbReference>
<evidence type="ECO:0000313" key="6">
    <source>
        <dbReference type="Proteomes" id="UP000540989"/>
    </source>
</evidence>
<dbReference type="InterPro" id="IPR003593">
    <property type="entry name" value="AAA+_ATPase"/>
</dbReference>
<gene>
    <name evidence="5" type="ORF">HDF16_004730</name>
</gene>
<dbReference type="InterPro" id="IPR027417">
    <property type="entry name" value="P-loop_NTPase"/>
</dbReference>
<reference evidence="5 6" key="1">
    <citation type="submission" date="2020-08" db="EMBL/GenBank/DDBJ databases">
        <title>Genomic Encyclopedia of Type Strains, Phase IV (KMG-V): Genome sequencing to study the core and pangenomes of soil and plant-associated prokaryotes.</title>
        <authorList>
            <person name="Whitman W."/>
        </authorList>
    </citation>
    <scope>NUCLEOTIDE SEQUENCE [LARGE SCALE GENOMIC DNA]</scope>
    <source>
        <strain evidence="5 6">M8UP14</strain>
    </source>
</reference>
<keyword evidence="1" id="KW-0813">Transport</keyword>
<dbReference type="InterPro" id="IPR017871">
    <property type="entry name" value="ABC_transporter-like_CS"/>
</dbReference>